<keyword evidence="3" id="KW-0813">Transport</keyword>
<dbReference type="Pfam" id="PF04718">
    <property type="entry name" value="ATP-synt_G"/>
    <property type="match status" value="1"/>
</dbReference>
<dbReference type="AlphaFoldDB" id="A0A2B7YZS1"/>
<dbReference type="GO" id="GO:0015078">
    <property type="term" value="F:proton transmembrane transporter activity"/>
    <property type="evidence" value="ECO:0007669"/>
    <property type="project" value="InterPro"/>
</dbReference>
<keyword evidence="6" id="KW-0406">Ion transport</keyword>
<dbReference type="EMBL" id="PDNA01000016">
    <property type="protein sequence ID" value="PGH26489.1"/>
    <property type="molecule type" value="Genomic_DNA"/>
</dbReference>
<dbReference type="PANTHER" id="PTHR12386">
    <property type="entry name" value="ATP SYNTHASE SUBUNIT"/>
    <property type="match status" value="1"/>
</dbReference>
<evidence type="ECO:0000313" key="10">
    <source>
        <dbReference type="EMBL" id="PGH26489.1"/>
    </source>
</evidence>
<evidence type="ECO:0000256" key="8">
    <source>
        <dbReference type="ARBA" id="ARBA00023136"/>
    </source>
</evidence>
<evidence type="ECO:0000256" key="4">
    <source>
        <dbReference type="ARBA" id="ARBA00022547"/>
    </source>
</evidence>
<dbReference type="OrthoDB" id="437at2759"/>
<evidence type="ECO:0000256" key="9">
    <source>
        <dbReference type="ARBA" id="ARBA00023310"/>
    </source>
</evidence>
<keyword evidence="11" id="KW-1185">Reference proteome</keyword>
<evidence type="ECO:0000256" key="2">
    <source>
        <dbReference type="ARBA" id="ARBA00005699"/>
    </source>
</evidence>
<reference evidence="10 11" key="1">
    <citation type="submission" date="2017-10" db="EMBL/GenBank/DDBJ databases">
        <title>Comparative genomics in systemic dimorphic fungi from Ajellomycetaceae.</title>
        <authorList>
            <person name="Munoz J.F."/>
            <person name="Mcewen J.G."/>
            <person name="Clay O.K."/>
            <person name="Cuomo C.A."/>
        </authorList>
    </citation>
    <scope>NUCLEOTIDE SEQUENCE [LARGE SCALE GENOMIC DNA]</scope>
    <source>
        <strain evidence="10 11">UAMH7299</strain>
    </source>
</reference>
<accession>A0A2B7YZS1</accession>
<evidence type="ECO:0000256" key="7">
    <source>
        <dbReference type="ARBA" id="ARBA00023128"/>
    </source>
</evidence>
<keyword evidence="8" id="KW-0472">Membrane</keyword>
<comment type="caution">
    <text evidence="10">The sequence shown here is derived from an EMBL/GenBank/DDBJ whole genome shotgun (WGS) entry which is preliminary data.</text>
</comment>
<sequence>MPVTASRLLLRQSRFLIRRPVVRSASTTSEAAAKSKDAAAKASEGLSKVAATAGPAIANAMQGIGGALRKVGGRTGKLVAFVDSLVPPTLYYSKVGFEVAKIVVRGQKMTPPSVAEFQTYFQPLLNALRQPTALLSRTASFSQNLLSNVRNLDRRQLAFVGVTTAEVIGFFSVGEMLGRMKIVGYRGEPAHGH</sequence>
<evidence type="ECO:0000256" key="5">
    <source>
        <dbReference type="ARBA" id="ARBA00022781"/>
    </source>
</evidence>
<dbReference type="GO" id="GO:0031966">
    <property type="term" value="C:mitochondrial membrane"/>
    <property type="evidence" value="ECO:0007669"/>
    <property type="project" value="UniProtKB-SubCell"/>
</dbReference>
<keyword evidence="9" id="KW-0066">ATP synthesis</keyword>
<organism evidence="10 11">
    <name type="scientific">Polytolypa hystricis (strain UAMH7299)</name>
    <dbReference type="NCBI Taxonomy" id="1447883"/>
    <lineage>
        <taxon>Eukaryota</taxon>
        <taxon>Fungi</taxon>
        <taxon>Dikarya</taxon>
        <taxon>Ascomycota</taxon>
        <taxon>Pezizomycotina</taxon>
        <taxon>Eurotiomycetes</taxon>
        <taxon>Eurotiomycetidae</taxon>
        <taxon>Onygenales</taxon>
        <taxon>Onygenales incertae sedis</taxon>
        <taxon>Polytolypa</taxon>
    </lineage>
</organism>
<evidence type="ECO:0000313" key="11">
    <source>
        <dbReference type="Proteomes" id="UP000224634"/>
    </source>
</evidence>
<keyword evidence="7" id="KW-0496">Mitochondrion</keyword>
<evidence type="ECO:0000256" key="6">
    <source>
        <dbReference type="ARBA" id="ARBA00023065"/>
    </source>
</evidence>
<evidence type="ECO:0000256" key="3">
    <source>
        <dbReference type="ARBA" id="ARBA00022448"/>
    </source>
</evidence>
<name>A0A2B7YZS1_POLH7</name>
<protein>
    <recommendedName>
        <fullName evidence="12">Mitochondrial F1F0-ATP synthase g subunit</fullName>
    </recommendedName>
</protein>
<gene>
    <name evidence="10" type="ORF">AJ80_01803</name>
</gene>
<dbReference type="GO" id="GO:0045259">
    <property type="term" value="C:proton-transporting ATP synthase complex"/>
    <property type="evidence" value="ECO:0007669"/>
    <property type="project" value="UniProtKB-KW"/>
</dbReference>
<keyword evidence="4" id="KW-0138">CF(0)</keyword>
<dbReference type="Proteomes" id="UP000224634">
    <property type="component" value="Unassembled WGS sequence"/>
</dbReference>
<evidence type="ECO:0000256" key="1">
    <source>
        <dbReference type="ARBA" id="ARBA00004325"/>
    </source>
</evidence>
<dbReference type="STRING" id="1447883.A0A2B7YZS1"/>
<dbReference type="GO" id="GO:0015986">
    <property type="term" value="P:proton motive force-driven ATP synthesis"/>
    <property type="evidence" value="ECO:0007669"/>
    <property type="project" value="InterPro"/>
</dbReference>
<evidence type="ECO:0008006" key="12">
    <source>
        <dbReference type="Google" id="ProtNLM"/>
    </source>
</evidence>
<proteinExistence type="inferred from homology"/>
<dbReference type="InterPro" id="IPR006808">
    <property type="entry name" value="ATP_synth_F0_gsu_mt"/>
</dbReference>
<comment type="subcellular location">
    <subcellularLocation>
        <location evidence="1">Mitochondrion membrane</location>
    </subcellularLocation>
</comment>
<keyword evidence="5" id="KW-0375">Hydrogen ion transport</keyword>
<comment type="similarity">
    <text evidence="2">Belongs to the ATPase g subunit family.</text>
</comment>